<feature type="region of interest" description="Disordered" evidence="1">
    <location>
        <begin position="71"/>
        <end position="92"/>
    </location>
</feature>
<dbReference type="GeneID" id="24135141"/>
<evidence type="ECO:0000256" key="1">
    <source>
        <dbReference type="SAM" id="MobiDB-lite"/>
    </source>
</evidence>
<name>A0A067C161_SAPPC</name>
<dbReference type="EMBL" id="KK583309">
    <property type="protein sequence ID" value="KDO20552.1"/>
    <property type="molecule type" value="Genomic_DNA"/>
</dbReference>
<proteinExistence type="predicted"/>
<keyword evidence="3" id="KW-1185">Reference proteome</keyword>
<protein>
    <submittedName>
        <fullName evidence="2">Uncharacterized protein</fullName>
    </submittedName>
</protein>
<reference evidence="2 3" key="1">
    <citation type="journal article" date="2013" name="PLoS Genet.">
        <title>Distinctive expansion of potential virulence genes in the genome of the oomycete fish pathogen Saprolegnia parasitica.</title>
        <authorList>
            <person name="Jiang R.H."/>
            <person name="de Bruijn I."/>
            <person name="Haas B.J."/>
            <person name="Belmonte R."/>
            <person name="Lobach L."/>
            <person name="Christie J."/>
            <person name="van den Ackerveken G."/>
            <person name="Bottin A."/>
            <person name="Bulone V."/>
            <person name="Diaz-Moreno S.M."/>
            <person name="Dumas B."/>
            <person name="Fan L."/>
            <person name="Gaulin E."/>
            <person name="Govers F."/>
            <person name="Grenville-Briggs L.J."/>
            <person name="Horner N.R."/>
            <person name="Levin J.Z."/>
            <person name="Mammella M."/>
            <person name="Meijer H.J."/>
            <person name="Morris P."/>
            <person name="Nusbaum C."/>
            <person name="Oome S."/>
            <person name="Phillips A.J."/>
            <person name="van Rooyen D."/>
            <person name="Rzeszutek E."/>
            <person name="Saraiva M."/>
            <person name="Secombes C.J."/>
            <person name="Seidl M.F."/>
            <person name="Snel B."/>
            <person name="Stassen J.H."/>
            <person name="Sykes S."/>
            <person name="Tripathy S."/>
            <person name="van den Berg H."/>
            <person name="Vega-Arreguin J.C."/>
            <person name="Wawra S."/>
            <person name="Young S.K."/>
            <person name="Zeng Q."/>
            <person name="Dieguez-Uribeondo J."/>
            <person name="Russ C."/>
            <person name="Tyler B.M."/>
            <person name="van West P."/>
        </authorList>
    </citation>
    <scope>NUCLEOTIDE SEQUENCE [LARGE SCALE GENOMIC DNA]</scope>
    <source>
        <strain evidence="2 3">CBS 223.65</strain>
    </source>
</reference>
<evidence type="ECO:0000313" key="3">
    <source>
        <dbReference type="Proteomes" id="UP000030745"/>
    </source>
</evidence>
<dbReference type="KEGG" id="spar:SPRG_13248"/>
<dbReference type="Proteomes" id="UP000030745">
    <property type="component" value="Unassembled WGS sequence"/>
</dbReference>
<feature type="compositionally biased region" description="Acidic residues" evidence="1">
    <location>
        <begin position="78"/>
        <end position="92"/>
    </location>
</feature>
<accession>A0A067C161</accession>
<dbReference type="OrthoDB" id="79723at2759"/>
<sequence length="223" mass="24212">MLSSISSIFRASREPSDADPAVATAPEAEPATEPTEVLAGADEAVKEAHPIRRKLSNIRRRLSLLGRSKGLDTSLQNTEEDEQDGVNDDAESMNDTQQKLTDMIATKSVVDIQNEAKRICAILSGDVKKHLKILKTLDAANPVLDDVKKAMAEANIWLVQCLSAPSIPRCEADCIKEAKLSQQYHAERCLLDANAMAVAEIKRLSDLAHSNTEPKAPGFSVDP</sequence>
<evidence type="ECO:0000313" key="2">
    <source>
        <dbReference type="EMBL" id="KDO20552.1"/>
    </source>
</evidence>
<dbReference type="RefSeq" id="XP_012208741.1">
    <property type="nucleotide sequence ID" value="XM_012353351.1"/>
</dbReference>
<dbReference type="AlphaFoldDB" id="A0A067C161"/>
<feature type="compositionally biased region" description="Low complexity" evidence="1">
    <location>
        <begin position="18"/>
        <end position="36"/>
    </location>
</feature>
<feature type="region of interest" description="Disordered" evidence="1">
    <location>
        <begin position="1"/>
        <end position="36"/>
    </location>
</feature>
<organism evidence="2 3">
    <name type="scientific">Saprolegnia parasitica (strain CBS 223.65)</name>
    <dbReference type="NCBI Taxonomy" id="695850"/>
    <lineage>
        <taxon>Eukaryota</taxon>
        <taxon>Sar</taxon>
        <taxon>Stramenopiles</taxon>
        <taxon>Oomycota</taxon>
        <taxon>Saprolegniomycetes</taxon>
        <taxon>Saprolegniales</taxon>
        <taxon>Saprolegniaceae</taxon>
        <taxon>Saprolegnia</taxon>
    </lineage>
</organism>
<gene>
    <name evidence="2" type="ORF">SPRG_13248</name>
</gene>
<dbReference type="OMA" id="MAEANIW"/>
<feature type="non-terminal residue" evidence="2">
    <location>
        <position position="1"/>
    </location>
</feature>
<dbReference type="VEuPathDB" id="FungiDB:SPRG_13248"/>